<dbReference type="PANTHER" id="PTHR42648:SF11">
    <property type="entry name" value="TRANSPOSON TY4-P GAG-POL POLYPROTEIN"/>
    <property type="match status" value="1"/>
</dbReference>
<evidence type="ECO:0008006" key="13">
    <source>
        <dbReference type="Google" id="ProtNLM"/>
    </source>
</evidence>
<evidence type="ECO:0000313" key="12">
    <source>
        <dbReference type="Proteomes" id="UP000559027"/>
    </source>
</evidence>
<proteinExistence type="predicted"/>
<keyword evidence="5" id="KW-0378">Hydrolase</keyword>
<keyword evidence="6" id="KW-0460">Magnesium</keyword>
<organism evidence="11 12">
    <name type="scientific">Leucocoprinus leucothites</name>
    <dbReference type="NCBI Taxonomy" id="201217"/>
    <lineage>
        <taxon>Eukaryota</taxon>
        <taxon>Fungi</taxon>
        <taxon>Dikarya</taxon>
        <taxon>Basidiomycota</taxon>
        <taxon>Agaricomycotina</taxon>
        <taxon>Agaricomycetes</taxon>
        <taxon>Agaricomycetidae</taxon>
        <taxon>Agaricales</taxon>
        <taxon>Agaricineae</taxon>
        <taxon>Agaricaceae</taxon>
        <taxon>Leucocoprinus</taxon>
    </lineage>
</organism>
<evidence type="ECO:0000256" key="7">
    <source>
        <dbReference type="ARBA" id="ARBA00022908"/>
    </source>
</evidence>
<dbReference type="GO" id="GO:0006310">
    <property type="term" value="P:DNA recombination"/>
    <property type="evidence" value="ECO:0007669"/>
    <property type="project" value="UniProtKB-KW"/>
</dbReference>
<keyword evidence="9" id="KW-0239">DNA-directed DNA polymerase</keyword>
<keyword evidence="9" id="KW-0808">Transferase</keyword>
<dbReference type="GO" id="GO:0003964">
    <property type="term" value="F:RNA-directed DNA polymerase activity"/>
    <property type="evidence" value="ECO:0007669"/>
    <property type="project" value="UniProtKB-KW"/>
</dbReference>
<reference evidence="11 12" key="1">
    <citation type="journal article" date="2020" name="ISME J.">
        <title>Uncovering the hidden diversity of litter-decomposition mechanisms in mushroom-forming fungi.</title>
        <authorList>
            <person name="Floudas D."/>
            <person name="Bentzer J."/>
            <person name="Ahren D."/>
            <person name="Johansson T."/>
            <person name="Persson P."/>
            <person name="Tunlid A."/>
        </authorList>
    </citation>
    <scope>NUCLEOTIDE SEQUENCE [LARGE SCALE GENOMIC DNA]</scope>
    <source>
        <strain evidence="11 12">CBS 146.42</strain>
    </source>
</reference>
<keyword evidence="12" id="KW-1185">Reference proteome</keyword>
<dbReference type="Gene3D" id="3.30.420.10">
    <property type="entry name" value="Ribonuclease H-like superfamily/Ribonuclease H"/>
    <property type="match status" value="1"/>
</dbReference>
<keyword evidence="7" id="KW-0229">DNA integration</keyword>
<dbReference type="GO" id="GO:0003676">
    <property type="term" value="F:nucleic acid binding"/>
    <property type="evidence" value="ECO:0007669"/>
    <property type="project" value="InterPro"/>
</dbReference>
<dbReference type="Proteomes" id="UP000559027">
    <property type="component" value="Unassembled WGS sequence"/>
</dbReference>
<evidence type="ECO:0000256" key="2">
    <source>
        <dbReference type="ARBA" id="ARBA00022722"/>
    </source>
</evidence>
<evidence type="ECO:0000256" key="6">
    <source>
        <dbReference type="ARBA" id="ARBA00022842"/>
    </source>
</evidence>
<name>A0A8H5G258_9AGAR</name>
<sequence>MLHSVKKHFQKNMVKGMHLTDDEAHDPATCKACLKGKQTWAPIPKESDIQNPSMLHRIYLDLVGPIEPCGRGGEWYFMMFLDGHSHYLKVVLLKSKSEVEGHLKSVIKHAEVETGQWLNHFQSDGGGEYMSMSLKEYFVLKGIYHEITNLDTVMYIDYI</sequence>
<dbReference type="EMBL" id="JAACJO010000006">
    <property type="protein sequence ID" value="KAF5356898.1"/>
    <property type="molecule type" value="Genomic_DNA"/>
</dbReference>
<evidence type="ECO:0000256" key="1">
    <source>
        <dbReference type="ARBA" id="ARBA00022695"/>
    </source>
</evidence>
<dbReference type="InterPro" id="IPR036397">
    <property type="entry name" value="RNaseH_sf"/>
</dbReference>
<dbReference type="InterPro" id="IPR039537">
    <property type="entry name" value="Retrotran_Ty1/copia-like"/>
</dbReference>
<accession>A0A8H5G258</accession>
<evidence type="ECO:0000256" key="5">
    <source>
        <dbReference type="ARBA" id="ARBA00022801"/>
    </source>
</evidence>
<keyword evidence="8" id="KW-0695">RNA-directed DNA polymerase</keyword>
<protein>
    <recommendedName>
        <fullName evidence="13">Integrase catalytic domain-containing protein</fullName>
    </recommendedName>
</protein>
<dbReference type="GO" id="GO:0004519">
    <property type="term" value="F:endonuclease activity"/>
    <property type="evidence" value="ECO:0007669"/>
    <property type="project" value="UniProtKB-KW"/>
</dbReference>
<dbReference type="AlphaFoldDB" id="A0A8H5G258"/>
<comment type="caution">
    <text evidence="11">The sequence shown here is derived from an EMBL/GenBank/DDBJ whole genome shotgun (WGS) entry which is preliminary data.</text>
</comment>
<dbReference type="SUPFAM" id="SSF53098">
    <property type="entry name" value="Ribonuclease H-like"/>
    <property type="match status" value="1"/>
</dbReference>
<gene>
    <name evidence="11" type="ORF">D9756_006429</name>
</gene>
<evidence type="ECO:0000256" key="8">
    <source>
        <dbReference type="ARBA" id="ARBA00022918"/>
    </source>
</evidence>
<evidence type="ECO:0000256" key="4">
    <source>
        <dbReference type="ARBA" id="ARBA00022759"/>
    </source>
</evidence>
<keyword evidence="2" id="KW-0540">Nuclease</keyword>
<dbReference type="OrthoDB" id="7691805at2759"/>
<dbReference type="GO" id="GO:0046872">
    <property type="term" value="F:metal ion binding"/>
    <property type="evidence" value="ECO:0007669"/>
    <property type="project" value="UniProtKB-KW"/>
</dbReference>
<evidence type="ECO:0000313" key="11">
    <source>
        <dbReference type="EMBL" id="KAF5356898.1"/>
    </source>
</evidence>
<dbReference type="InterPro" id="IPR012337">
    <property type="entry name" value="RNaseH-like_sf"/>
</dbReference>
<evidence type="ECO:0000256" key="9">
    <source>
        <dbReference type="ARBA" id="ARBA00022932"/>
    </source>
</evidence>
<evidence type="ECO:0000256" key="10">
    <source>
        <dbReference type="ARBA" id="ARBA00023172"/>
    </source>
</evidence>
<dbReference type="PANTHER" id="PTHR42648">
    <property type="entry name" value="TRANSPOSASE, PUTATIVE-RELATED"/>
    <property type="match status" value="1"/>
</dbReference>
<dbReference type="GO" id="GO:0015074">
    <property type="term" value="P:DNA integration"/>
    <property type="evidence" value="ECO:0007669"/>
    <property type="project" value="UniProtKB-KW"/>
</dbReference>
<keyword evidence="3" id="KW-0479">Metal-binding</keyword>
<dbReference type="GO" id="GO:0003887">
    <property type="term" value="F:DNA-directed DNA polymerase activity"/>
    <property type="evidence" value="ECO:0007669"/>
    <property type="project" value="UniProtKB-KW"/>
</dbReference>
<evidence type="ECO:0000256" key="3">
    <source>
        <dbReference type="ARBA" id="ARBA00022723"/>
    </source>
</evidence>
<keyword evidence="4" id="KW-0255">Endonuclease</keyword>
<keyword evidence="10" id="KW-0233">DNA recombination</keyword>
<keyword evidence="1" id="KW-0548">Nucleotidyltransferase</keyword>
<dbReference type="GO" id="GO:0016787">
    <property type="term" value="F:hydrolase activity"/>
    <property type="evidence" value="ECO:0007669"/>
    <property type="project" value="UniProtKB-KW"/>
</dbReference>